<dbReference type="RefSeq" id="WP_168837582.1">
    <property type="nucleotide sequence ID" value="NZ_JABAIK010000022.1"/>
</dbReference>
<name>A0A7X8YID3_9VIBR</name>
<dbReference type="Proteomes" id="UP000535589">
    <property type="component" value="Unassembled WGS sequence"/>
</dbReference>
<reference evidence="1 2" key="1">
    <citation type="submission" date="2020-04" db="EMBL/GenBank/DDBJ databases">
        <title>Vibrio sp. SM6, a novel species isolated from seawater.</title>
        <authorList>
            <person name="Wang X."/>
        </authorList>
    </citation>
    <scope>NUCLEOTIDE SEQUENCE [LARGE SCALE GENOMIC DNA]</scope>
    <source>
        <strain evidence="1 2">SM6</strain>
    </source>
</reference>
<accession>A0A7X8YID3</accession>
<dbReference type="AlphaFoldDB" id="A0A7X8YID3"/>
<dbReference type="EMBL" id="JABAIK010000022">
    <property type="protein sequence ID" value="NLS14485.1"/>
    <property type="molecule type" value="Genomic_DNA"/>
</dbReference>
<protein>
    <submittedName>
        <fullName evidence="1">Uncharacterized protein</fullName>
    </submittedName>
</protein>
<comment type="caution">
    <text evidence="1">The sequence shown here is derived from an EMBL/GenBank/DDBJ whole genome shotgun (WGS) entry which is preliminary data.</text>
</comment>
<evidence type="ECO:0000313" key="1">
    <source>
        <dbReference type="EMBL" id="NLS14485.1"/>
    </source>
</evidence>
<sequence length="76" mass="8547">MEDKSFSITLKCLFCDCDLEGDTEHELASGDMIKCQECGESNDYDALIEVATEEGEALVSEYTHSEIEKMLKKAFK</sequence>
<proteinExistence type="predicted"/>
<gene>
    <name evidence="1" type="ORF">HGP28_16585</name>
</gene>
<organism evidence="1 2">
    <name type="scientific">Vibrio agarilyticus</name>
    <dbReference type="NCBI Taxonomy" id="2726741"/>
    <lineage>
        <taxon>Bacteria</taxon>
        <taxon>Pseudomonadati</taxon>
        <taxon>Pseudomonadota</taxon>
        <taxon>Gammaproteobacteria</taxon>
        <taxon>Vibrionales</taxon>
        <taxon>Vibrionaceae</taxon>
        <taxon>Vibrio</taxon>
    </lineage>
</organism>
<keyword evidence="2" id="KW-1185">Reference proteome</keyword>
<evidence type="ECO:0000313" key="2">
    <source>
        <dbReference type="Proteomes" id="UP000535589"/>
    </source>
</evidence>